<feature type="transmembrane region" description="Helical" evidence="16">
    <location>
        <begin position="1145"/>
        <end position="1164"/>
    </location>
</feature>
<evidence type="ECO:0000256" key="16">
    <source>
        <dbReference type="SAM" id="Phobius"/>
    </source>
</evidence>
<evidence type="ECO:0000256" key="14">
    <source>
        <dbReference type="ARBA" id="ARBA00023221"/>
    </source>
</evidence>
<keyword evidence="3" id="KW-0813">Transport</keyword>
<dbReference type="GO" id="GO:0008203">
    <property type="term" value="P:cholesterol metabolic process"/>
    <property type="evidence" value="ECO:0007669"/>
    <property type="project" value="UniProtKB-KW"/>
</dbReference>
<dbReference type="FunFam" id="1.20.1640.10:FF:000010">
    <property type="entry name" value="NPC intracellular cholesterol transporter 1"/>
    <property type="match status" value="1"/>
</dbReference>
<feature type="domain" description="SSD" evidence="18">
    <location>
        <begin position="638"/>
        <end position="807"/>
    </location>
</feature>
<dbReference type="InterPro" id="IPR053956">
    <property type="entry name" value="NPC1_MLD"/>
</dbReference>
<dbReference type="GO" id="GO:0012505">
    <property type="term" value="C:endomembrane system"/>
    <property type="evidence" value="ECO:0007669"/>
    <property type="project" value="UniProtKB-SubCell"/>
</dbReference>
<name>A0A0V0TCA5_9BILA</name>
<protein>
    <submittedName>
        <fullName evidence="19">Niemann-Pick C1 protein</fullName>
    </submittedName>
</protein>
<dbReference type="SUPFAM" id="SSF82866">
    <property type="entry name" value="Multidrug efflux transporter AcrB transmembrane domain"/>
    <property type="match status" value="2"/>
</dbReference>
<dbReference type="InterPro" id="IPR000731">
    <property type="entry name" value="SSD"/>
</dbReference>
<accession>A0A0V0TCA5</accession>
<dbReference type="Pfam" id="PF16414">
    <property type="entry name" value="NPC1_N"/>
    <property type="match status" value="1"/>
</dbReference>
<keyword evidence="20" id="KW-1185">Reference proteome</keyword>
<dbReference type="EMBL" id="JYDJ01000356">
    <property type="protein sequence ID" value="KRX36566.1"/>
    <property type="molecule type" value="Genomic_DNA"/>
</dbReference>
<feature type="transmembrane region" description="Helical" evidence="16">
    <location>
        <begin position="1275"/>
        <end position="1298"/>
    </location>
</feature>
<dbReference type="PANTHER" id="PTHR45727:SF2">
    <property type="entry name" value="NPC INTRACELLULAR CHOLESTEROL TRANSPORTER 1"/>
    <property type="match status" value="1"/>
</dbReference>
<dbReference type="Gene3D" id="1.20.1640.10">
    <property type="entry name" value="Multidrug efflux transporter AcrB transmembrane domain"/>
    <property type="match status" value="2"/>
</dbReference>
<keyword evidence="9" id="KW-0443">Lipid metabolism</keyword>
<feature type="transmembrane region" description="Helical" evidence="16">
    <location>
        <begin position="1198"/>
        <end position="1219"/>
    </location>
</feature>
<dbReference type="Pfam" id="PF12349">
    <property type="entry name" value="Sterol-sensing"/>
    <property type="match status" value="1"/>
</dbReference>
<evidence type="ECO:0000256" key="17">
    <source>
        <dbReference type="SAM" id="SignalP"/>
    </source>
</evidence>
<feature type="transmembrane region" description="Helical" evidence="16">
    <location>
        <begin position="283"/>
        <end position="309"/>
    </location>
</feature>
<evidence type="ECO:0000256" key="2">
    <source>
        <dbReference type="ARBA" id="ARBA00005585"/>
    </source>
</evidence>
<evidence type="ECO:0000256" key="4">
    <source>
        <dbReference type="ARBA" id="ARBA00022548"/>
    </source>
</evidence>
<dbReference type="PROSITE" id="PS50156">
    <property type="entry name" value="SSD"/>
    <property type="match status" value="1"/>
</dbReference>
<dbReference type="GO" id="GO:0015485">
    <property type="term" value="F:cholesterol binding"/>
    <property type="evidence" value="ECO:0007669"/>
    <property type="project" value="TreeGrafter"/>
</dbReference>
<dbReference type="GO" id="GO:0005886">
    <property type="term" value="C:plasma membrane"/>
    <property type="evidence" value="ECO:0007669"/>
    <property type="project" value="TreeGrafter"/>
</dbReference>
<keyword evidence="8" id="KW-0445">Lipid transport</keyword>
<feature type="transmembrane region" description="Helical" evidence="16">
    <location>
        <begin position="1240"/>
        <end position="1263"/>
    </location>
</feature>
<evidence type="ECO:0000313" key="19">
    <source>
        <dbReference type="EMBL" id="KRX36566.1"/>
    </source>
</evidence>
<dbReference type="OrthoDB" id="6510177at2759"/>
<feature type="transmembrane region" description="Helical" evidence="16">
    <location>
        <begin position="706"/>
        <end position="728"/>
    </location>
</feature>
<dbReference type="InterPro" id="IPR032190">
    <property type="entry name" value="NPC1_N"/>
</dbReference>
<evidence type="ECO:0000256" key="5">
    <source>
        <dbReference type="ARBA" id="ARBA00022692"/>
    </source>
</evidence>
<keyword evidence="6 17" id="KW-0732">Signal</keyword>
<keyword evidence="13" id="KW-0325">Glycoprotein</keyword>
<evidence type="ECO:0000256" key="6">
    <source>
        <dbReference type="ARBA" id="ARBA00022729"/>
    </source>
</evidence>
<dbReference type="GO" id="GO:0042632">
    <property type="term" value="P:cholesterol homeostasis"/>
    <property type="evidence" value="ECO:0007669"/>
    <property type="project" value="TreeGrafter"/>
</dbReference>
<dbReference type="Proteomes" id="UP000055048">
    <property type="component" value="Unassembled WGS sequence"/>
</dbReference>
<sequence length="1354" mass="151801">MNFLMKMLFCRCGLFLTALLVVRFQSAEAENDGHCVWYKVCSDKDAEFKKNCLYNGTPQPLLDKKAINTVISLCPDLVGDDENPVLCCDAEQVEILDKSVSTVLPYFSRCPSCSRNFLQMWCQSTCSPKQSLFMEVTDTVNETRGISVSGVHYLMKEEFATGIFSSCRNVLDPSTNQRAMNIMCGGLMDDECTVAEWLDFLGNPSKNPMAPFEIVFERYKQASVNISGKIMYPLNATVFSCAQATDNNTTPCSCQDCPTVCSEMIPYPSYEKKRCFIGQMDCLVFVALLTCCSVTVVIVCIAVVHHVLLEKEAVKSSSLNDKMPIGVSCGQQALLNADDVSSCAKIGAWLENKIEDKFHRWGVFCTRHPCLVFFFGITVSLICTSGLCYMQVTTDPVQIWSAPGSRARLEKDYFDRVFDPFYRIEQLIIVPRNQAQFVAADPLDNVEFHWGPVFRKEFLHEILQLQKQIENLTVQVENKPVTLKDICVQPLAPEKTECLIQSVVSYFQSNATNLDDEYYEEGFLLSNWLSHLRSCLRNPIQVMDTTMFKMSCLGEYGGPIFPYVALGGFEGSDYISSKAAIVTILVNNYDDPKANEKAQAWEKIFINFIKNYKSDNLSISFKAERSIEDEIERESRSDVSTILISYCVMFVYIVLALGQYDIRGYNFLHLLVQSKILLGLLGVMIVMLSVVSSLGFFAYVGIPTTLISIEVVPFLVLAVGVDNIFILVQAFQRGHGKGNEDVEEQIGRITAEVVPTMLLSSFSESFCFFLGALSSMPAVKVFSLYAALAIFFDFFLQITCFLALFTTDVRRQRSGRLEICCCVRVEPSDDVSDGFLHSIIRQYYSPCLLWKPMRVLMLVIFSAWFFSSVAVIDKIELGLDEKLSMPEDSYMLNYFKSMNQYLAVGPPVYFVLKGDFNYADVGMQNQICGSAGCNENSLYGQLFRAATYSNRSYIAAPVTSWLDDYFDWLRPLGSPPCCRLFSENHTFCPATCMLGVFFFGCFKSVDYVLFVSKFLVETAEPEVCHSCVSSYTSGRPAPDAFSTFLPLFLFDNPTVSCSKGGHAAYAKSVRLNGSRVVSSNFMTYHTVLRTSDDFIQALRNSRAIAANITKAINKNIHNSSNRIEVFPYSVYYVFYEQYLTLVWDATMQLIFSIASIFFVSALLLGLDFWSAFAICLTISMIVINLMGLMYWWKISFNAVSLVNLVMAVGISVEFCAHITRAFSTSIRLTRVERAKEALENVGYSVLSGITLTKFGGIVVLAFSHSQIFQVFYFRMYLGIVLFGAAHGLIFLPVFLSFAGPPLNKLKIHQKQCQDMFGVRKGGHHAIGNSSLASSSGSFGQDFVSSVNAHPFLQN</sequence>
<evidence type="ECO:0000256" key="1">
    <source>
        <dbReference type="ARBA" id="ARBA00004127"/>
    </source>
</evidence>
<keyword evidence="10 16" id="KW-0472">Membrane</keyword>
<evidence type="ECO:0000256" key="15">
    <source>
        <dbReference type="ARBA" id="ARBA00034049"/>
    </source>
</evidence>
<dbReference type="STRING" id="144512.A0A0V0TCA5"/>
<evidence type="ECO:0000256" key="8">
    <source>
        <dbReference type="ARBA" id="ARBA00023055"/>
    </source>
</evidence>
<evidence type="ECO:0000313" key="20">
    <source>
        <dbReference type="Proteomes" id="UP000055048"/>
    </source>
</evidence>
<comment type="catalytic activity">
    <reaction evidence="15">
        <text>cholesterol(in) = cholesterol(out)</text>
        <dbReference type="Rhea" id="RHEA:39747"/>
        <dbReference type="ChEBI" id="CHEBI:16113"/>
    </reaction>
</comment>
<evidence type="ECO:0000256" key="9">
    <source>
        <dbReference type="ARBA" id="ARBA00023098"/>
    </source>
</evidence>
<dbReference type="PANTHER" id="PTHR45727">
    <property type="entry name" value="NPC INTRACELLULAR CHOLESTEROL TRANSPORTER 1"/>
    <property type="match status" value="1"/>
</dbReference>
<keyword evidence="7 16" id="KW-1133">Transmembrane helix</keyword>
<proteinExistence type="inferred from homology"/>
<dbReference type="GO" id="GO:0030301">
    <property type="term" value="P:cholesterol transport"/>
    <property type="evidence" value="ECO:0007669"/>
    <property type="project" value="UniProtKB-ARBA"/>
</dbReference>
<dbReference type="InterPro" id="IPR053958">
    <property type="entry name" value="HMGCR/SNAP/NPC1-like_SSD"/>
</dbReference>
<comment type="caution">
    <text evidence="19">The sequence shown here is derived from an EMBL/GenBank/DDBJ whole genome shotgun (WGS) entry which is preliminary data.</text>
</comment>
<gene>
    <name evidence="19" type="primary">NPC1</name>
    <name evidence="19" type="ORF">T05_9078</name>
</gene>
<dbReference type="Pfam" id="PF22314">
    <property type="entry name" value="NPC1_MLD"/>
    <property type="match status" value="1"/>
</dbReference>
<feature type="chain" id="PRO_5006869221" evidence="17">
    <location>
        <begin position="30"/>
        <end position="1354"/>
    </location>
</feature>
<evidence type="ECO:0000256" key="7">
    <source>
        <dbReference type="ARBA" id="ARBA00022989"/>
    </source>
</evidence>
<dbReference type="FunFam" id="1.20.1640.10:FF:000008">
    <property type="entry name" value="NPC intracellular cholesterol transporter 1"/>
    <property type="match status" value="1"/>
</dbReference>
<keyword evidence="12" id="KW-1207">Sterol metabolism</keyword>
<feature type="transmembrane region" description="Helical" evidence="16">
    <location>
        <begin position="639"/>
        <end position="657"/>
    </location>
</feature>
<evidence type="ECO:0000256" key="11">
    <source>
        <dbReference type="ARBA" id="ARBA00023157"/>
    </source>
</evidence>
<keyword evidence="11" id="KW-1015">Disulfide bond</keyword>
<keyword evidence="14" id="KW-0753">Steroid metabolism</keyword>
<organism evidence="19 20">
    <name type="scientific">Trichinella murrelli</name>
    <dbReference type="NCBI Taxonomy" id="144512"/>
    <lineage>
        <taxon>Eukaryota</taxon>
        <taxon>Metazoa</taxon>
        <taxon>Ecdysozoa</taxon>
        <taxon>Nematoda</taxon>
        <taxon>Enoplea</taxon>
        <taxon>Dorylaimia</taxon>
        <taxon>Trichinellida</taxon>
        <taxon>Trichinellidae</taxon>
        <taxon>Trichinella</taxon>
    </lineage>
</organism>
<feature type="signal peptide" evidence="17">
    <location>
        <begin position="1"/>
        <end position="29"/>
    </location>
</feature>
<comment type="similarity">
    <text evidence="2">Belongs to the patched family.</text>
</comment>
<evidence type="ECO:0000256" key="12">
    <source>
        <dbReference type="ARBA" id="ARBA00023166"/>
    </source>
</evidence>
<feature type="transmembrane region" description="Helical" evidence="16">
    <location>
        <begin position="370"/>
        <end position="392"/>
    </location>
</feature>
<reference evidence="19 20" key="1">
    <citation type="submission" date="2015-01" db="EMBL/GenBank/DDBJ databases">
        <title>Evolution of Trichinella species and genotypes.</title>
        <authorList>
            <person name="Korhonen P.K."/>
            <person name="Edoardo P."/>
            <person name="Giuseppe L.R."/>
            <person name="Gasser R.B."/>
        </authorList>
    </citation>
    <scope>NUCLEOTIDE SEQUENCE [LARGE SCALE GENOMIC DNA]</scope>
    <source>
        <strain evidence="19">ISS417</strain>
    </source>
</reference>
<evidence type="ECO:0000256" key="13">
    <source>
        <dbReference type="ARBA" id="ARBA00023180"/>
    </source>
</evidence>
<evidence type="ECO:0000256" key="10">
    <source>
        <dbReference type="ARBA" id="ARBA00023136"/>
    </source>
</evidence>
<evidence type="ECO:0000259" key="18">
    <source>
        <dbReference type="PROSITE" id="PS50156"/>
    </source>
</evidence>
<dbReference type="GO" id="GO:0030299">
    <property type="term" value="P:intestinal cholesterol absorption"/>
    <property type="evidence" value="ECO:0007669"/>
    <property type="project" value="TreeGrafter"/>
</dbReference>
<evidence type="ECO:0000256" key="3">
    <source>
        <dbReference type="ARBA" id="ARBA00022448"/>
    </source>
</evidence>
<comment type="subcellular location">
    <subcellularLocation>
        <location evidence="1">Endomembrane system</location>
        <topology evidence="1">Multi-pass membrane protein</topology>
    </subcellularLocation>
</comment>
<keyword evidence="4" id="KW-0153">Cholesterol metabolism</keyword>
<keyword evidence="5 16" id="KW-0812">Transmembrane</keyword>
<feature type="transmembrane region" description="Helical" evidence="16">
    <location>
        <begin position="784"/>
        <end position="806"/>
    </location>
</feature>
<feature type="transmembrane region" description="Helical" evidence="16">
    <location>
        <begin position="677"/>
        <end position="700"/>
    </location>
</feature>
<feature type="transmembrane region" description="Helical" evidence="16">
    <location>
        <begin position="1171"/>
        <end position="1192"/>
    </location>
</feature>